<evidence type="ECO:0000313" key="2">
    <source>
        <dbReference type="EMBL" id="CZT21251.1"/>
    </source>
</evidence>
<dbReference type="Proteomes" id="UP000225277">
    <property type="component" value="Unassembled WGS sequence"/>
</dbReference>
<keyword evidence="1" id="KW-0472">Membrane</keyword>
<sequence length="368" mass="40862">MEPEANEMLTLAFQPNHVDTAIQIFRPILVMAIRVLCIALWLGAAVLLAYSITGIGSYILAHRTCGRGRHTLSVALVAFLFVLSVRSQVDDNAAGFLDFLWRNLQIFSSFIVLSGLVLALLVFGTALKCAFMFARNGDLPRALPPTRRLASCLAFPLIIHYSAASFDWSTDDPSWINVADFRAIIQTAVLMMFLVLVKIIVFLVCWFAVAVAFMSMASVSLDILKGTSIKEFLTNFWKRARGNDAPRKEDICVRLGTVLCCMFHIPAFDSLYAKNSHAKNQIVEKFWVTTAQVMAGWLVFHLSMVVLSVIARVIYLLLGGCIVPSQEDEELGEAQKAEEGKCEAKNVEEEKSEVKVAEGDEKPLVDFE</sequence>
<dbReference type="RefSeq" id="XP_023628140.1">
    <property type="nucleotide sequence ID" value="XM_023772372.1"/>
</dbReference>
<dbReference type="AlphaFoldDB" id="A0A2D3UWS4"/>
<feature type="transmembrane region" description="Helical" evidence="1">
    <location>
        <begin position="293"/>
        <end position="318"/>
    </location>
</feature>
<proteinExistence type="predicted"/>
<keyword evidence="1" id="KW-0812">Transmembrane</keyword>
<gene>
    <name evidence="2" type="ORF">RCC_07114</name>
</gene>
<organism evidence="2 3">
    <name type="scientific">Ramularia collo-cygni</name>
    <dbReference type="NCBI Taxonomy" id="112498"/>
    <lineage>
        <taxon>Eukaryota</taxon>
        <taxon>Fungi</taxon>
        <taxon>Dikarya</taxon>
        <taxon>Ascomycota</taxon>
        <taxon>Pezizomycotina</taxon>
        <taxon>Dothideomycetes</taxon>
        <taxon>Dothideomycetidae</taxon>
        <taxon>Mycosphaerellales</taxon>
        <taxon>Mycosphaerellaceae</taxon>
        <taxon>Ramularia</taxon>
    </lineage>
</organism>
<reference evidence="2 3" key="1">
    <citation type="submission" date="2016-03" db="EMBL/GenBank/DDBJ databases">
        <authorList>
            <person name="Ploux O."/>
        </authorList>
    </citation>
    <scope>NUCLEOTIDE SEQUENCE [LARGE SCALE GENOMIC DNA]</scope>
    <source>
        <strain evidence="2 3">URUG2</strain>
    </source>
</reference>
<protein>
    <submittedName>
        <fullName evidence="2">Uncharacterized protein</fullName>
    </submittedName>
</protein>
<dbReference type="EMBL" id="FJUY01000011">
    <property type="protein sequence ID" value="CZT21251.1"/>
    <property type="molecule type" value="Genomic_DNA"/>
</dbReference>
<accession>A0A2D3UWS4</accession>
<feature type="transmembrane region" description="Helical" evidence="1">
    <location>
        <begin position="28"/>
        <end position="50"/>
    </location>
</feature>
<evidence type="ECO:0000313" key="3">
    <source>
        <dbReference type="Proteomes" id="UP000225277"/>
    </source>
</evidence>
<feature type="transmembrane region" description="Helical" evidence="1">
    <location>
        <begin position="71"/>
        <end position="89"/>
    </location>
</feature>
<feature type="transmembrane region" description="Helical" evidence="1">
    <location>
        <begin position="183"/>
        <end position="213"/>
    </location>
</feature>
<keyword evidence="3" id="KW-1185">Reference proteome</keyword>
<keyword evidence="1" id="KW-1133">Transmembrane helix</keyword>
<feature type="transmembrane region" description="Helical" evidence="1">
    <location>
        <begin position="251"/>
        <end position="273"/>
    </location>
</feature>
<dbReference type="GeneID" id="35602234"/>
<evidence type="ECO:0000256" key="1">
    <source>
        <dbReference type="SAM" id="Phobius"/>
    </source>
</evidence>
<feature type="transmembrane region" description="Helical" evidence="1">
    <location>
        <begin position="109"/>
        <end position="134"/>
    </location>
</feature>
<name>A0A2D3UWS4_9PEZI</name>